<dbReference type="EMBL" id="CM032181">
    <property type="protein sequence ID" value="KAG7098904.1"/>
    <property type="molecule type" value="Genomic_DNA"/>
</dbReference>
<dbReference type="PANTHER" id="PTHR11226">
    <property type="entry name" value="UDP-GLUCOSE GLYCOPROTEIN:GLUCOSYLTRANSFERASE"/>
    <property type="match status" value="1"/>
</dbReference>
<dbReference type="InterPro" id="IPR009448">
    <property type="entry name" value="UDP-g_GGtrans"/>
</dbReference>
<name>A0A9P7V244_9AGAR</name>
<dbReference type="Proteomes" id="UP001049176">
    <property type="component" value="Chromosome 1"/>
</dbReference>
<dbReference type="AlphaFoldDB" id="A0A9P7V244"/>
<comment type="caution">
    <text evidence="1">The sequence shown here is derived from an EMBL/GenBank/DDBJ whole genome shotgun (WGS) entry which is preliminary data.</text>
</comment>
<evidence type="ECO:0000313" key="2">
    <source>
        <dbReference type="Proteomes" id="UP001049176"/>
    </source>
</evidence>
<dbReference type="InterPro" id="IPR036925">
    <property type="entry name" value="TIF_IF2_dom3_sf"/>
</dbReference>
<dbReference type="GO" id="GO:0005783">
    <property type="term" value="C:endoplasmic reticulum"/>
    <property type="evidence" value="ECO:0007669"/>
    <property type="project" value="TreeGrafter"/>
</dbReference>
<dbReference type="GO" id="GO:0036503">
    <property type="term" value="P:ERAD pathway"/>
    <property type="evidence" value="ECO:0007669"/>
    <property type="project" value="TreeGrafter"/>
</dbReference>
<dbReference type="RefSeq" id="XP_043015374.1">
    <property type="nucleotide sequence ID" value="XM_043146671.1"/>
</dbReference>
<organism evidence="1 2">
    <name type="scientific">Marasmius oreades</name>
    <name type="common">fairy-ring Marasmius</name>
    <dbReference type="NCBI Taxonomy" id="181124"/>
    <lineage>
        <taxon>Eukaryota</taxon>
        <taxon>Fungi</taxon>
        <taxon>Dikarya</taxon>
        <taxon>Basidiomycota</taxon>
        <taxon>Agaricomycotina</taxon>
        <taxon>Agaricomycetes</taxon>
        <taxon>Agaricomycetidae</taxon>
        <taxon>Agaricales</taxon>
        <taxon>Marasmiineae</taxon>
        <taxon>Marasmiaceae</taxon>
        <taxon>Marasmius</taxon>
    </lineage>
</organism>
<dbReference type="Gene3D" id="3.40.50.10050">
    <property type="entry name" value="Translation initiation factor IF- 2, domain 3"/>
    <property type="match status" value="1"/>
</dbReference>
<dbReference type="GeneID" id="66069880"/>
<dbReference type="GO" id="GO:0003980">
    <property type="term" value="F:UDP-glucose:glycoprotein glucosyltransferase activity"/>
    <property type="evidence" value="ECO:0007669"/>
    <property type="project" value="InterPro"/>
</dbReference>
<dbReference type="SUPFAM" id="SSF52156">
    <property type="entry name" value="Initiation factor IF2/eIF5b, domain 3"/>
    <property type="match status" value="1"/>
</dbReference>
<accession>A0A9P7V244</accession>
<dbReference type="PANTHER" id="PTHR11226:SF0">
    <property type="entry name" value="UDP-GLUCOSE:GLYCOPROTEIN GLUCOSYLTRANSFERASE"/>
    <property type="match status" value="1"/>
</dbReference>
<gene>
    <name evidence="1" type="ORF">E1B28_000804</name>
</gene>
<reference evidence="1" key="1">
    <citation type="journal article" date="2021" name="Genome Biol. Evol.">
        <title>The assembled and annotated genome of the fairy-ring fungus Marasmius oreades.</title>
        <authorList>
            <person name="Hiltunen M."/>
            <person name="Ament-Velasquez S.L."/>
            <person name="Johannesson H."/>
        </authorList>
    </citation>
    <scope>NUCLEOTIDE SEQUENCE</scope>
    <source>
        <strain evidence="1">03SP1</strain>
    </source>
</reference>
<dbReference type="Pfam" id="PF06427">
    <property type="entry name" value="UDP-g_GGTase"/>
    <property type="match status" value="1"/>
</dbReference>
<protein>
    <submittedName>
        <fullName evidence="1">Uncharacterized protein</fullName>
    </submittedName>
</protein>
<keyword evidence="2" id="KW-1185">Reference proteome</keyword>
<dbReference type="GO" id="GO:0018279">
    <property type="term" value="P:protein N-linked glycosylation via asparagine"/>
    <property type="evidence" value="ECO:0007669"/>
    <property type="project" value="TreeGrafter"/>
</dbReference>
<evidence type="ECO:0000313" key="1">
    <source>
        <dbReference type="EMBL" id="KAG7098904.1"/>
    </source>
</evidence>
<proteinExistence type="predicted"/>
<sequence length="450" mass="49823">MGFAQASTLGSLEALVDFLKVGKISVSGINIRPVHKKNAMQAGSTLEKAREMACIICSDVPVDKDPERVAVEMGIRLFRGDLLQISTRQSTCTGFLDLHAAHASETWAKYINMHTGRQNDAATAYIHSVMDCTNPRVNRVIFESNKAVGVAYVPLVIILINRNSWRLSSKHTSMSLSAVVPSALLKFSSALVCRPLAFSSVVPLRLINKLHCHAMVNHRIWVRGHARDMDMNAPPHGVQLQLTSGNATDPIPIDDTQVAANHGYFQFKATPGVFQLGIREGRGRGIFEMESVGNEGWDSPSVAEVRDEITVTSFEALTLYLRLMRKKGMEKVDVLDEGNNEDVEGLSVILYQINLQSIGTSLSVVCRSEQAEINTFTIASGLLYKVFSRRLSSNFLFLKGRPKCFVGIMILSVLKNIKSTVKFWFIENFLSPLSWNSYRILLQPTTSSTS</sequence>
<dbReference type="GO" id="GO:0051082">
    <property type="term" value="F:unfolded protein binding"/>
    <property type="evidence" value="ECO:0007669"/>
    <property type="project" value="TreeGrafter"/>
</dbReference>
<dbReference type="KEGG" id="more:E1B28_000804"/>
<dbReference type="OrthoDB" id="3262888at2759"/>